<feature type="domain" description="PI31 proteasome regulator C-terminal" evidence="13">
    <location>
        <begin position="196"/>
        <end position="250"/>
    </location>
</feature>
<dbReference type="STRING" id="64791.A0A151XD28"/>
<dbReference type="GO" id="GO:0004866">
    <property type="term" value="F:endopeptidase inhibitor activity"/>
    <property type="evidence" value="ECO:0007669"/>
    <property type="project" value="InterPro"/>
</dbReference>
<comment type="subcellular location">
    <subcellularLocation>
        <location evidence="2">Cytoplasm</location>
    </subcellularLocation>
    <subcellularLocation>
        <location evidence="1">Endoplasmic reticulum</location>
    </subcellularLocation>
</comment>
<dbReference type="GO" id="GO:0005783">
    <property type="term" value="C:endoplasmic reticulum"/>
    <property type="evidence" value="ECO:0007669"/>
    <property type="project" value="UniProtKB-SubCell"/>
</dbReference>
<evidence type="ECO:0000256" key="4">
    <source>
        <dbReference type="ARBA" id="ARBA00015575"/>
    </source>
</evidence>
<dbReference type="Pfam" id="PF11566">
    <property type="entry name" value="PI31_Prot_N"/>
    <property type="match status" value="1"/>
</dbReference>
<sequence length="278" mass="31127">MADVINNVFGFELFQKLYHDDIHKKEDVIILFVHWYLTKSGFRCIGIGDDAAFNASEKGSELLPTKWNLHPNYALRYVKDGKLHILLGVKSDTDLLLNWMKHQDNSVSNISFPIEETVSVLHGPLETVIPSYQTILHNIQKDFVSTICSNEAGTQTTILNNPGSSSGRNEVPVGDDSPLRIPVNRGINRPEYMGVGRRDLDPFGEGGGMIFDPFDTRRRQIGRLPGGLGIPGVLPPNAIPPGARFDPFGPPELDPMRPHRRRPDDDHLPPPQYDDMFL</sequence>
<dbReference type="OrthoDB" id="68090at2759"/>
<keyword evidence="6" id="KW-0963">Cytoplasm</keyword>
<feature type="compositionally biased region" description="Basic and acidic residues" evidence="12">
    <location>
        <begin position="254"/>
        <end position="268"/>
    </location>
</feature>
<dbReference type="InterPro" id="IPR013886">
    <property type="entry name" value="PI31_Prot_C"/>
</dbReference>
<dbReference type="GO" id="GO:0000502">
    <property type="term" value="C:proteasome complex"/>
    <property type="evidence" value="ECO:0007669"/>
    <property type="project" value="UniProtKB-KW"/>
</dbReference>
<keyword evidence="16" id="KW-1185">Reference proteome</keyword>
<keyword evidence="8" id="KW-0256">Endoplasmic reticulum</keyword>
<gene>
    <name evidence="15" type="ORF">ALC60_02685</name>
</gene>
<dbReference type="InterPro" id="IPR045128">
    <property type="entry name" value="PI31-like"/>
</dbReference>
<dbReference type="Proteomes" id="UP000075809">
    <property type="component" value="Unassembled WGS sequence"/>
</dbReference>
<evidence type="ECO:0000256" key="10">
    <source>
        <dbReference type="ARBA" id="ARBA00022990"/>
    </source>
</evidence>
<evidence type="ECO:0000313" key="15">
    <source>
        <dbReference type="EMBL" id="KYQ58265.1"/>
    </source>
</evidence>
<dbReference type="KEGG" id="mzt:108731980"/>
<dbReference type="InterPro" id="IPR021625">
    <property type="entry name" value="PI31_Prot_N"/>
</dbReference>
<evidence type="ECO:0000313" key="16">
    <source>
        <dbReference type="Proteomes" id="UP000075809"/>
    </source>
</evidence>
<comment type="similarity">
    <text evidence="3">Belongs to the proteasome inhibitor PI31 family.</text>
</comment>
<protein>
    <recommendedName>
        <fullName evidence="4">Proteasome inhibitor PI31 subunit</fullName>
    </recommendedName>
</protein>
<keyword evidence="9 15" id="KW-0647">Proteasome</keyword>
<evidence type="ECO:0000256" key="12">
    <source>
        <dbReference type="SAM" id="MobiDB-lite"/>
    </source>
</evidence>
<dbReference type="GO" id="GO:0043161">
    <property type="term" value="P:proteasome-mediated ubiquitin-dependent protein catabolic process"/>
    <property type="evidence" value="ECO:0007669"/>
    <property type="project" value="InterPro"/>
</dbReference>
<dbReference type="Pfam" id="PF08577">
    <property type="entry name" value="PI31_Prot_C"/>
    <property type="match status" value="1"/>
</dbReference>
<keyword evidence="7" id="KW-0597">Phosphoprotein</keyword>
<dbReference type="PANTHER" id="PTHR13266:SF1">
    <property type="entry name" value="PROTEASOME INHIBITOR PI31 SUBUNIT"/>
    <property type="match status" value="1"/>
</dbReference>
<dbReference type="EMBL" id="KQ982294">
    <property type="protein sequence ID" value="KYQ58265.1"/>
    <property type="molecule type" value="Genomic_DNA"/>
</dbReference>
<evidence type="ECO:0000256" key="1">
    <source>
        <dbReference type="ARBA" id="ARBA00004240"/>
    </source>
</evidence>
<evidence type="ECO:0000256" key="3">
    <source>
        <dbReference type="ARBA" id="ARBA00006405"/>
    </source>
</evidence>
<accession>A0A151XD28</accession>
<evidence type="ECO:0000256" key="9">
    <source>
        <dbReference type="ARBA" id="ARBA00022942"/>
    </source>
</evidence>
<evidence type="ECO:0000256" key="6">
    <source>
        <dbReference type="ARBA" id="ARBA00022490"/>
    </source>
</evidence>
<evidence type="ECO:0000256" key="8">
    <source>
        <dbReference type="ARBA" id="ARBA00022824"/>
    </source>
</evidence>
<feature type="domain" description="PI31 proteasome regulator N-terminal" evidence="14">
    <location>
        <begin position="20"/>
        <end position="126"/>
    </location>
</feature>
<dbReference type="AlphaFoldDB" id="A0A151XD28"/>
<feature type="region of interest" description="Disordered" evidence="12">
    <location>
        <begin position="232"/>
        <end position="278"/>
    </location>
</feature>
<keyword evidence="5" id="KW-0488">Methylation</keyword>
<evidence type="ECO:0000256" key="7">
    <source>
        <dbReference type="ARBA" id="ARBA00022553"/>
    </source>
</evidence>
<reference evidence="15 16" key="1">
    <citation type="submission" date="2015-09" db="EMBL/GenBank/DDBJ databases">
        <title>Trachymyrmex zeteki WGS genome.</title>
        <authorList>
            <person name="Nygaard S."/>
            <person name="Hu H."/>
            <person name="Boomsma J."/>
            <person name="Zhang G."/>
        </authorList>
    </citation>
    <scope>NUCLEOTIDE SEQUENCE [LARGE SCALE GENOMIC DNA]</scope>
    <source>
        <strain evidence="15">Tzet28-1</strain>
        <tissue evidence="15">Whole body</tissue>
    </source>
</reference>
<evidence type="ECO:0000259" key="14">
    <source>
        <dbReference type="Pfam" id="PF11566"/>
    </source>
</evidence>
<evidence type="ECO:0000256" key="11">
    <source>
        <dbReference type="ARBA" id="ARBA00024805"/>
    </source>
</evidence>
<dbReference type="Gene3D" id="3.40.1000.30">
    <property type="match status" value="1"/>
</dbReference>
<evidence type="ECO:0000256" key="5">
    <source>
        <dbReference type="ARBA" id="ARBA00022481"/>
    </source>
</evidence>
<evidence type="ECO:0000259" key="13">
    <source>
        <dbReference type="Pfam" id="PF08577"/>
    </source>
</evidence>
<dbReference type="GO" id="GO:0070628">
    <property type="term" value="F:proteasome binding"/>
    <property type="evidence" value="ECO:0007669"/>
    <property type="project" value="InterPro"/>
</dbReference>
<name>A0A151XD28_9HYME</name>
<proteinExistence type="inferred from homology"/>
<organism evidence="15 16">
    <name type="scientific">Mycetomoellerius zeteki</name>
    <dbReference type="NCBI Taxonomy" id="64791"/>
    <lineage>
        <taxon>Eukaryota</taxon>
        <taxon>Metazoa</taxon>
        <taxon>Ecdysozoa</taxon>
        <taxon>Arthropoda</taxon>
        <taxon>Hexapoda</taxon>
        <taxon>Insecta</taxon>
        <taxon>Pterygota</taxon>
        <taxon>Neoptera</taxon>
        <taxon>Endopterygota</taxon>
        <taxon>Hymenoptera</taxon>
        <taxon>Apocrita</taxon>
        <taxon>Aculeata</taxon>
        <taxon>Formicoidea</taxon>
        <taxon>Formicidae</taxon>
        <taxon>Myrmicinae</taxon>
        <taxon>Mycetomoellerius</taxon>
    </lineage>
</organism>
<keyword evidence="10" id="KW-0007">Acetylation</keyword>
<feature type="compositionally biased region" description="Polar residues" evidence="12">
    <location>
        <begin position="158"/>
        <end position="168"/>
    </location>
</feature>
<dbReference type="PANTHER" id="PTHR13266">
    <property type="entry name" value="PROTEASOME INHIBITOR"/>
    <property type="match status" value="1"/>
</dbReference>
<comment type="function">
    <text evidence="11">Plays an important role in control of proteasome function. Inhibits the hydrolysis of protein and peptide substrates by the 20S proteasome. Also inhibits the activation of the proteasome by the proteasome regulatory proteins PA700 and PA28.</text>
</comment>
<feature type="region of interest" description="Disordered" evidence="12">
    <location>
        <begin position="158"/>
        <end position="185"/>
    </location>
</feature>
<evidence type="ECO:0000256" key="2">
    <source>
        <dbReference type="ARBA" id="ARBA00004496"/>
    </source>
</evidence>